<feature type="compositionally biased region" description="Polar residues" evidence="1">
    <location>
        <begin position="45"/>
        <end position="58"/>
    </location>
</feature>
<dbReference type="AlphaFoldDB" id="A0A167FTA5"/>
<proteinExistence type="predicted"/>
<protein>
    <submittedName>
        <fullName evidence="3">Zf-NPL4-domain-containing protein</fullName>
    </submittedName>
</protein>
<evidence type="ECO:0000259" key="2">
    <source>
        <dbReference type="Pfam" id="PF05020"/>
    </source>
</evidence>
<keyword evidence="4" id="KW-1185">Reference proteome</keyword>
<dbReference type="STRING" id="1330018.A0A167FTA5"/>
<dbReference type="GO" id="GO:0031625">
    <property type="term" value="F:ubiquitin protein ligase binding"/>
    <property type="evidence" value="ECO:0007669"/>
    <property type="project" value="TreeGrafter"/>
</dbReference>
<sequence>MSSRTNHRRQLKQAYQWRKQNSRPSTCLSTARQKESAASIDPATITISNQPSGGETPLSTLDGRTIGELGLRHGDMIFAWYGFLSEPARKGAPTFSHLPSVAPAGTAAPFPVEPIASARAKRPWEDVKEDPVNDYWRDKDGKIARRWDPQFCKHGANAMCDDCMRLEPFGAKYQAEHGIKHLSYWAYLRSKASGQSAAATAALPPLDNLSYRVKSPCPSGTHASWPGGICSKCQPSALTLQRRSFRMVDHVEFSSSTLVDRFLSAWRKTG</sequence>
<feature type="compositionally biased region" description="Polar residues" evidence="1">
    <location>
        <begin position="18"/>
        <end position="31"/>
    </location>
</feature>
<dbReference type="GO" id="GO:0006511">
    <property type="term" value="P:ubiquitin-dependent protein catabolic process"/>
    <property type="evidence" value="ECO:0007669"/>
    <property type="project" value="InterPro"/>
</dbReference>
<dbReference type="Proteomes" id="UP000076738">
    <property type="component" value="Unassembled WGS sequence"/>
</dbReference>
<feature type="compositionally biased region" description="Basic residues" evidence="1">
    <location>
        <begin position="1"/>
        <end position="11"/>
    </location>
</feature>
<feature type="domain" description="NPL4 zinc-binding putative" evidence="2">
    <location>
        <begin position="127"/>
        <end position="270"/>
    </location>
</feature>
<reference evidence="3 4" key="1">
    <citation type="journal article" date="2016" name="Mol. Biol. Evol.">
        <title>Comparative Genomics of Early-Diverging Mushroom-Forming Fungi Provides Insights into the Origins of Lignocellulose Decay Capabilities.</title>
        <authorList>
            <person name="Nagy L.G."/>
            <person name="Riley R."/>
            <person name="Tritt A."/>
            <person name="Adam C."/>
            <person name="Daum C."/>
            <person name="Floudas D."/>
            <person name="Sun H."/>
            <person name="Yadav J.S."/>
            <person name="Pangilinan J."/>
            <person name="Larsson K.H."/>
            <person name="Matsuura K."/>
            <person name="Barry K."/>
            <person name="Labutti K."/>
            <person name="Kuo R."/>
            <person name="Ohm R.A."/>
            <person name="Bhattacharya S.S."/>
            <person name="Shirouzu T."/>
            <person name="Yoshinaga Y."/>
            <person name="Martin F.M."/>
            <person name="Grigoriev I.V."/>
            <person name="Hibbett D.S."/>
        </authorList>
    </citation>
    <scope>NUCLEOTIDE SEQUENCE [LARGE SCALE GENOMIC DNA]</scope>
    <source>
        <strain evidence="3 4">TUFC12733</strain>
    </source>
</reference>
<accession>A0A167FTA5</accession>
<dbReference type="PANTHER" id="PTHR12710:SF0">
    <property type="entry name" value="NUCLEAR PROTEIN LOCALIZATION PROTEIN 4 HOMOLOG"/>
    <property type="match status" value="1"/>
</dbReference>
<dbReference type="OrthoDB" id="10251089at2759"/>
<gene>
    <name evidence="3" type="ORF">CALVIDRAFT_593111</name>
</gene>
<evidence type="ECO:0000256" key="1">
    <source>
        <dbReference type="SAM" id="MobiDB-lite"/>
    </source>
</evidence>
<dbReference type="EMBL" id="KV417363">
    <property type="protein sequence ID" value="KZO89823.1"/>
    <property type="molecule type" value="Genomic_DNA"/>
</dbReference>
<dbReference type="Pfam" id="PF05020">
    <property type="entry name" value="zf-NPL4"/>
    <property type="match status" value="1"/>
</dbReference>
<name>A0A167FTA5_CALVF</name>
<dbReference type="GO" id="GO:0043130">
    <property type="term" value="F:ubiquitin binding"/>
    <property type="evidence" value="ECO:0007669"/>
    <property type="project" value="TreeGrafter"/>
</dbReference>
<dbReference type="PANTHER" id="PTHR12710">
    <property type="entry name" value="NUCLEAR PROTEIN LOCALIZATION 4"/>
    <property type="match status" value="1"/>
</dbReference>
<evidence type="ECO:0000313" key="4">
    <source>
        <dbReference type="Proteomes" id="UP000076738"/>
    </source>
</evidence>
<evidence type="ECO:0000313" key="3">
    <source>
        <dbReference type="EMBL" id="KZO89823.1"/>
    </source>
</evidence>
<organism evidence="3 4">
    <name type="scientific">Calocera viscosa (strain TUFC12733)</name>
    <dbReference type="NCBI Taxonomy" id="1330018"/>
    <lineage>
        <taxon>Eukaryota</taxon>
        <taxon>Fungi</taxon>
        <taxon>Dikarya</taxon>
        <taxon>Basidiomycota</taxon>
        <taxon>Agaricomycotina</taxon>
        <taxon>Dacrymycetes</taxon>
        <taxon>Dacrymycetales</taxon>
        <taxon>Dacrymycetaceae</taxon>
        <taxon>Calocera</taxon>
    </lineage>
</organism>
<dbReference type="InterPro" id="IPR007716">
    <property type="entry name" value="NPL4_Zn-bd_put"/>
</dbReference>
<dbReference type="InterPro" id="IPR016563">
    <property type="entry name" value="Npl4"/>
</dbReference>
<feature type="region of interest" description="Disordered" evidence="1">
    <location>
        <begin position="1"/>
        <end position="58"/>
    </location>
</feature>
<dbReference type="GO" id="GO:0005634">
    <property type="term" value="C:nucleus"/>
    <property type="evidence" value="ECO:0007669"/>
    <property type="project" value="TreeGrafter"/>
</dbReference>